<accession>A0A1M5LWX1</accession>
<organism evidence="1 2">
    <name type="scientific">Fodinibius roseus</name>
    <dbReference type="NCBI Taxonomy" id="1194090"/>
    <lineage>
        <taxon>Bacteria</taxon>
        <taxon>Pseudomonadati</taxon>
        <taxon>Balneolota</taxon>
        <taxon>Balneolia</taxon>
        <taxon>Balneolales</taxon>
        <taxon>Balneolaceae</taxon>
        <taxon>Fodinibius</taxon>
    </lineage>
</organism>
<dbReference type="EMBL" id="FQUS01000046">
    <property type="protein sequence ID" value="SHG69420.1"/>
    <property type="molecule type" value="Genomic_DNA"/>
</dbReference>
<evidence type="ECO:0000313" key="1">
    <source>
        <dbReference type="EMBL" id="SHG69420.1"/>
    </source>
</evidence>
<sequence length="64" mass="7597">MIFFQFVKIIILVFNGTLSEESKLYITIIKSFCKNIGYDYITEKNKWEDFVKLKPKFNHSIGTN</sequence>
<keyword evidence="2" id="KW-1185">Reference proteome</keyword>
<proteinExistence type="predicted"/>
<reference evidence="1 2" key="1">
    <citation type="submission" date="2016-11" db="EMBL/GenBank/DDBJ databases">
        <authorList>
            <person name="Jaros S."/>
            <person name="Januszkiewicz K."/>
            <person name="Wedrychowicz H."/>
        </authorList>
    </citation>
    <scope>NUCLEOTIDE SEQUENCE [LARGE SCALE GENOMIC DNA]</scope>
    <source>
        <strain evidence="1 2">DSM 21986</strain>
    </source>
</reference>
<dbReference type="AlphaFoldDB" id="A0A1M5LWX1"/>
<name>A0A1M5LWX1_9BACT</name>
<dbReference type="Proteomes" id="UP000184041">
    <property type="component" value="Unassembled WGS sequence"/>
</dbReference>
<gene>
    <name evidence="1" type="ORF">SAMN05443144_14610</name>
</gene>
<protein>
    <submittedName>
        <fullName evidence="1">Uncharacterized protein</fullName>
    </submittedName>
</protein>
<evidence type="ECO:0000313" key="2">
    <source>
        <dbReference type="Proteomes" id="UP000184041"/>
    </source>
</evidence>